<name>A0A9D3SW67_9TELE</name>
<dbReference type="PROSITE" id="PS50054">
    <property type="entry name" value="TYR_PHOSPHATASE_DUAL"/>
    <property type="match status" value="1"/>
</dbReference>
<dbReference type="CDD" id="cd14506">
    <property type="entry name" value="PTP_PTPDC1"/>
    <property type="match status" value="1"/>
</dbReference>
<comment type="similarity">
    <text evidence="5">Belongs to the protein-tyrosine phosphatase family. Non-receptor class PTPDC1 subfamily.</text>
</comment>
<dbReference type="OrthoDB" id="542013at2759"/>
<dbReference type="InterPro" id="IPR010736">
    <property type="entry name" value="SHIPPO-rpt"/>
</dbReference>
<gene>
    <name evidence="9" type="ORF">KOW79_003558</name>
</gene>
<proteinExistence type="inferred from homology"/>
<dbReference type="Pfam" id="PF00782">
    <property type="entry name" value="DSPc"/>
    <property type="match status" value="1"/>
</dbReference>
<dbReference type="GO" id="GO:0060271">
    <property type="term" value="P:cilium assembly"/>
    <property type="evidence" value="ECO:0007669"/>
    <property type="project" value="InterPro"/>
</dbReference>
<keyword evidence="1" id="KW-0970">Cilium biogenesis/degradation</keyword>
<comment type="caution">
    <text evidence="9">The sequence shown here is derived from an EMBL/GenBank/DDBJ whole genome shotgun (WGS) entry which is preliminary data.</text>
</comment>
<evidence type="ECO:0000256" key="2">
    <source>
        <dbReference type="ARBA" id="ARBA00022801"/>
    </source>
</evidence>
<evidence type="ECO:0000256" key="4">
    <source>
        <dbReference type="ARBA" id="ARBA00056295"/>
    </source>
</evidence>
<organism evidence="9 10">
    <name type="scientific">Hemibagrus wyckioides</name>
    <dbReference type="NCBI Taxonomy" id="337641"/>
    <lineage>
        <taxon>Eukaryota</taxon>
        <taxon>Metazoa</taxon>
        <taxon>Chordata</taxon>
        <taxon>Craniata</taxon>
        <taxon>Vertebrata</taxon>
        <taxon>Euteleostomi</taxon>
        <taxon>Actinopterygii</taxon>
        <taxon>Neopterygii</taxon>
        <taxon>Teleostei</taxon>
        <taxon>Ostariophysi</taxon>
        <taxon>Siluriformes</taxon>
        <taxon>Bagridae</taxon>
        <taxon>Hemibagrus</taxon>
    </lineage>
</organism>
<dbReference type="InterPro" id="IPR000387">
    <property type="entry name" value="Tyr_Pase_dom"/>
</dbReference>
<dbReference type="PROSITE" id="PS00383">
    <property type="entry name" value="TYR_PHOSPHATASE_1"/>
    <property type="match status" value="1"/>
</dbReference>
<evidence type="ECO:0000313" key="9">
    <source>
        <dbReference type="EMBL" id="KAG7333423.1"/>
    </source>
</evidence>
<dbReference type="PROSITE" id="PS50056">
    <property type="entry name" value="TYR_PHOSPHATASE_2"/>
    <property type="match status" value="1"/>
</dbReference>
<dbReference type="FunFam" id="3.90.190.10:FF:000027">
    <property type="entry name" value="Protein tyrosine phosphatase domain containing 1"/>
    <property type="match status" value="1"/>
</dbReference>
<reference evidence="9 10" key="1">
    <citation type="submission" date="2021-06" db="EMBL/GenBank/DDBJ databases">
        <title>Chromosome-level genome assembly of the red-tail catfish (Hemibagrus wyckioides).</title>
        <authorList>
            <person name="Shao F."/>
        </authorList>
    </citation>
    <scope>NUCLEOTIDE SEQUENCE [LARGE SCALE GENOMIC DNA]</scope>
    <source>
        <strain evidence="9">EC202008001</strain>
        <tissue evidence="9">Blood</tissue>
    </source>
</reference>
<evidence type="ECO:0000259" key="8">
    <source>
        <dbReference type="PROSITE" id="PS50056"/>
    </source>
</evidence>
<feature type="domain" description="Tyrosine specific protein phosphatases" evidence="8">
    <location>
        <begin position="143"/>
        <end position="210"/>
    </location>
</feature>
<comment type="function">
    <text evidence="4">May play roles in cilia formation and/or maintenance.</text>
</comment>
<dbReference type="EMBL" id="JAHKSW010000004">
    <property type="protein sequence ID" value="KAG7333423.1"/>
    <property type="molecule type" value="Genomic_DNA"/>
</dbReference>
<evidence type="ECO:0000256" key="6">
    <source>
        <dbReference type="ARBA" id="ARBA00072096"/>
    </source>
</evidence>
<dbReference type="InterPro" id="IPR049573">
    <property type="entry name" value="PTPDC1_PTP"/>
</dbReference>
<dbReference type="AlphaFoldDB" id="A0A9D3SW67"/>
<dbReference type="SUPFAM" id="SSF52799">
    <property type="entry name" value="(Phosphotyrosine protein) phosphatases II"/>
    <property type="match status" value="1"/>
</dbReference>
<protein>
    <recommendedName>
        <fullName evidence="6">Protein tyrosine phosphatase domain-containing protein 1</fullName>
    </recommendedName>
</protein>
<accession>A0A9D3SW67</accession>
<dbReference type="InterPro" id="IPR020422">
    <property type="entry name" value="TYR_PHOSPHATASE_DUAL_dom"/>
</dbReference>
<keyword evidence="10" id="KW-1185">Reference proteome</keyword>
<keyword evidence="3" id="KW-0904">Protein phosphatase</keyword>
<dbReference type="Pfam" id="PF07004">
    <property type="entry name" value="SHIPPO-rpt"/>
    <property type="match status" value="3"/>
</dbReference>
<dbReference type="InterPro" id="IPR050561">
    <property type="entry name" value="PTP"/>
</dbReference>
<dbReference type="PANTHER" id="PTHR23339">
    <property type="entry name" value="TYROSINE SPECIFIC PROTEIN PHOSPHATASE AND DUAL SPECIFICITY PROTEIN PHOSPHATASE"/>
    <property type="match status" value="1"/>
</dbReference>
<evidence type="ECO:0000256" key="1">
    <source>
        <dbReference type="ARBA" id="ARBA00022794"/>
    </source>
</evidence>
<evidence type="ECO:0000259" key="7">
    <source>
        <dbReference type="PROSITE" id="PS50054"/>
    </source>
</evidence>
<dbReference type="InterPro" id="IPR003595">
    <property type="entry name" value="Tyr_Pase_cat"/>
</dbReference>
<feature type="domain" description="Tyrosine-protein phosphatase" evidence="7">
    <location>
        <begin position="56"/>
        <end position="224"/>
    </location>
</feature>
<keyword evidence="2" id="KW-0378">Hydrolase</keyword>
<evidence type="ECO:0000256" key="3">
    <source>
        <dbReference type="ARBA" id="ARBA00022912"/>
    </source>
</evidence>
<dbReference type="InterPro" id="IPR000340">
    <property type="entry name" value="Dual-sp_phosphatase_cat-dom"/>
</dbReference>
<dbReference type="InterPro" id="IPR016130">
    <property type="entry name" value="Tyr_Pase_AS"/>
</dbReference>
<evidence type="ECO:0000256" key="5">
    <source>
        <dbReference type="ARBA" id="ARBA00060867"/>
    </source>
</evidence>
<evidence type="ECO:0000313" key="10">
    <source>
        <dbReference type="Proteomes" id="UP000824219"/>
    </source>
</evidence>
<dbReference type="SMART" id="SM00195">
    <property type="entry name" value="DSPc"/>
    <property type="match status" value="1"/>
</dbReference>
<dbReference type="SMART" id="SM00404">
    <property type="entry name" value="PTPc_motif"/>
    <property type="match status" value="1"/>
</dbReference>
<sequence>MTTLIPVPKPSYSQARETLVKAIPPKVICLLACGGRDCRYEGPVCWRPSQQAIKGLFSSWMTDDIVAMARPSTNLIKAYNIIDQFKKLNIKSIINMQLPGEHAHCGPDLEPDSGFTYSPQIFMENQIYFYNFGMADFGVSSLEGILNAVKVLAFSVQEGKVAVHCHAGLGRTGVLIACYLIYTLRISASEAVHYVRMKRPCSIQTRAQINLVFDFARLMGSQLAQYPMLNMRHCAPFTIRQYLQRQAVLLHGEEARSLAHTPKILHFLCSLLTALAQGTSSPPEVWQELQNKAAILVLQQSVRNVLVLQRYWPVLVDGEDSCESVSSWDEPFGFLERKREMLLYKRSYSESDLSKISLNKDIKFIHSSTLFGNFSKVSNGIMNHLRKEESTNPSFTVLINESNCAADRQIHTSPTNHHLGKPSAGKRAKCMMKTSQRFPKFSSNIELRKNNKYGKASLASRAVARAMAQKEPTGSRILERAAQLQEELNISAYGWATLAMETDPKVLSALMWIWLEKLKDPVLSADDISKLTNTPGPNPLKMLHKSQRSTLCCLLSCVAQVTSHCPHFENAVLQKLIKALTRYLTEETESYNTLMKVLRTNNSVVRARYRAGMGSPDVWVGSWRPHRPKGPIAALYSSPGPKYALPSATGQNEHDPRKWKAPAYSFGIPHRQYRESCTPGPAYLIPSNMTRIGRDGNPAYSLYSRPKDPQLFQTPGPGSYRPEKAAVKTFYSAPSYTLSARTKLFRKDQTPGPAAYMLPPVLGPISVSKRSAPSISLIGRSTIGSFHEDLKKTPGPGTYRVVEPNVYRSKSPQYSLIGRNIVPGDTVQKPGPGAHYPEQVTSTRHKAPSFSFGVRHSEYIAPLIVDISD</sequence>
<dbReference type="Gene3D" id="3.90.190.10">
    <property type="entry name" value="Protein tyrosine phosphatase superfamily"/>
    <property type="match status" value="1"/>
</dbReference>
<dbReference type="Proteomes" id="UP000824219">
    <property type="component" value="Linkage Group LG04"/>
</dbReference>
<dbReference type="InterPro" id="IPR029021">
    <property type="entry name" value="Prot-tyrosine_phosphatase-like"/>
</dbReference>
<dbReference type="GO" id="GO:0004725">
    <property type="term" value="F:protein tyrosine phosphatase activity"/>
    <property type="evidence" value="ECO:0007669"/>
    <property type="project" value="InterPro"/>
</dbReference>